<gene>
    <name evidence="1" type="primary">PowCR01_000206900</name>
    <name evidence="1" type="ORF">POWCR01_000206900</name>
</gene>
<dbReference type="EMBL" id="FLRJ01000685">
    <property type="protein sequence ID" value="SBT74336.1"/>
    <property type="molecule type" value="Genomic_DNA"/>
</dbReference>
<proteinExistence type="predicted"/>
<dbReference type="Proteomes" id="UP000243200">
    <property type="component" value="Unassembled WGS sequence"/>
</dbReference>
<dbReference type="Pfam" id="PF05795">
    <property type="entry name" value="Plasmodium_Vir"/>
    <property type="match status" value="1"/>
</dbReference>
<reference evidence="1 2" key="1">
    <citation type="submission" date="2016-06" db="EMBL/GenBank/DDBJ databases">
        <authorList>
            <consortium name="Pathogen Informatics"/>
        </authorList>
    </citation>
    <scope>NUCLEOTIDE SEQUENCE [LARGE SCALE GENOMIC DNA]</scope>
</reference>
<accession>A0A1C3KK84</accession>
<dbReference type="VEuPathDB" id="PlasmoDB:POWCR01_000206900"/>
<evidence type="ECO:0000313" key="1">
    <source>
        <dbReference type="EMBL" id="SBT74336.1"/>
    </source>
</evidence>
<name>A0A1C3KK84_PLAOA</name>
<evidence type="ECO:0000313" key="2">
    <source>
        <dbReference type="Proteomes" id="UP000243200"/>
    </source>
</evidence>
<dbReference type="AlphaFoldDB" id="A0A1C3KK84"/>
<organism evidence="1 2">
    <name type="scientific">Plasmodium ovale</name>
    <name type="common">malaria parasite P. ovale</name>
    <dbReference type="NCBI Taxonomy" id="36330"/>
    <lineage>
        <taxon>Eukaryota</taxon>
        <taxon>Sar</taxon>
        <taxon>Alveolata</taxon>
        <taxon>Apicomplexa</taxon>
        <taxon>Aconoidasida</taxon>
        <taxon>Haemosporida</taxon>
        <taxon>Plasmodiidae</taxon>
        <taxon>Plasmodium</taxon>
        <taxon>Plasmodium (Plasmodium)</taxon>
    </lineage>
</organism>
<sequence>MDISLNVLPSKKYYDELKTLLSYDDLIFSVINEGGESFVSKWTSDLNTSLRGYLDEYESDITIINGTKRCRDLIDILDNIIKEIKKSDYHDSYEFTEQTINASIKSVVGTYCNTSSRNAIEDDVKENIKTVDDFMEDVKYIKENISEINSNPNCPKILSYLEMQNTIVKAILSQEKQEYSTVLTLHDESITRNYEDIVKKIICTSSESKAYLEGESSVQSQQSGGNSSTVAAISLPGISLIFFFLYKFTHLGTVFNNRIGKKIKFWNNTYEEPNEILDNNTEYLH</sequence>
<dbReference type="InterPro" id="IPR008780">
    <property type="entry name" value="Plasmodium_Vir"/>
</dbReference>
<protein>
    <submittedName>
        <fullName evidence="1">PIR protein</fullName>
    </submittedName>
</protein>
<dbReference type="VEuPathDB" id="PlasmoDB:PocGH01_00128100"/>